<dbReference type="RefSeq" id="WP_236090320.1">
    <property type="nucleotide sequence ID" value="NZ_JAKGSG010000044.1"/>
</dbReference>
<dbReference type="AlphaFoldDB" id="A0AA41U8B6"/>
<accession>A0AA41U8B6</accession>
<protein>
    <submittedName>
        <fullName evidence="1">Uncharacterized protein</fullName>
    </submittedName>
</protein>
<evidence type="ECO:0000313" key="2">
    <source>
        <dbReference type="Proteomes" id="UP001165405"/>
    </source>
</evidence>
<organism evidence="1 2">
    <name type="scientific">Antribacter soli</name>
    <dbReference type="NCBI Taxonomy" id="2910976"/>
    <lineage>
        <taxon>Bacteria</taxon>
        <taxon>Bacillati</taxon>
        <taxon>Actinomycetota</taxon>
        <taxon>Actinomycetes</taxon>
        <taxon>Micrococcales</taxon>
        <taxon>Promicromonosporaceae</taxon>
        <taxon>Antribacter</taxon>
    </lineage>
</organism>
<dbReference type="Proteomes" id="UP001165405">
    <property type="component" value="Unassembled WGS sequence"/>
</dbReference>
<dbReference type="EMBL" id="JAKGSG010000044">
    <property type="protein sequence ID" value="MCF4122521.1"/>
    <property type="molecule type" value="Genomic_DNA"/>
</dbReference>
<sequence>MLGFRMTSGRPRGCNDVGNAPDLARTGFHPLDGAVYLTECGAPTEVVGLVAWHTGAVWEAAERGLSDQLARMPEPSAKWLDVVTSIDLVTGPDGVATTPEKRVAEILSRYDSPHPVHRAVKFSGPELLAASARARATLGVPDEWPLGSAERV</sequence>
<gene>
    <name evidence="1" type="ORF">L1785_16205</name>
</gene>
<name>A0AA41U8B6_9MICO</name>
<evidence type="ECO:0000313" key="1">
    <source>
        <dbReference type="EMBL" id="MCF4122521.1"/>
    </source>
</evidence>
<reference evidence="1" key="1">
    <citation type="submission" date="2022-01" db="EMBL/GenBank/DDBJ databases">
        <title>Antribacter sp. nov., isolated from Guizhou of China.</title>
        <authorList>
            <person name="Chengliang C."/>
            <person name="Ya Z."/>
        </authorList>
    </citation>
    <scope>NUCLEOTIDE SEQUENCE</scope>
    <source>
        <strain evidence="1">KLBMP 9083</strain>
    </source>
</reference>
<keyword evidence="2" id="KW-1185">Reference proteome</keyword>
<proteinExistence type="predicted"/>
<comment type="caution">
    <text evidence="1">The sequence shown here is derived from an EMBL/GenBank/DDBJ whole genome shotgun (WGS) entry which is preliminary data.</text>
</comment>